<evidence type="ECO:0000256" key="4">
    <source>
        <dbReference type="ARBA" id="ARBA00023125"/>
    </source>
</evidence>
<evidence type="ECO:0000256" key="1">
    <source>
        <dbReference type="ARBA" id="ARBA00004123"/>
    </source>
</evidence>
<feature type="region of interest" description="Disordered" evidence="7">
    <location>
        <begin position="813"/>
        <end position="865"/>
    </location>
</feature>
<dbReference type="InterPro" id="IPR051711">
    <property type="entry name" value="Stress_Response_Reg"/>
</dbReference>
<dbReference type="GO" id="GO:0008270">
    <property type="term" value="F:zinc ion binding"/>
    <property type="evidence" value="ECO:0007669"/>
    <property type="project" value="InterPro"/>
</dbReference>
<dbReference type="Gene3D" id="4.10.240.10">
    <property type="entry name" value="Zn(2)-C6 fungal-type DNA-binding domain"/>
    <property type="match status" value="1"/>
</dbReference>
<dbReference type="InterPro" id="IPR036864">
    <property type="entry name" value="Zn2-C6_fun-type_DNA-bd_sf"/>
</dbReference>
<dbReference type="SMART" id="SM00066">
    <property type="entry name" value="GAL4"/>
    <property type="match status" value="2"/>
</dbReference>
<dbReference type="Proteomes" id="UP001281003">
    <property type="component" value="Unassembled WGS sequence"/>
</dbReference>
<feature type="domain" description="Zn(2)-C6 fungal-type" evidence="8">
    <location>
        <begin position="140"/>
        <end position="169"/>
    </location>
</feature>
<dbReference type="Pfam" id="PF00172">
    <property type="entry name" value="Zn_clus"/>
    <property type="match status" value="1"/>
</dbReference>
<evidence type="ECO:0000259" key="8">
    <source>
        <dbReference type="PROSITE" id="PS50048"/>
    </source>
</evidence>
<comment type="caution">
    <text evidence="9">The sequence shown here is derived from an EMBL/GenBank/DDBJ whole genome shotgun (WGS) entry which is preliminary data.</text>
</comment>
<dbReference type="PROSITE" id="PS50048">
    <property type="entry name" value="ZN2_CY6_FUNGAL_2"/>
    <property type="match status" value="1"/>
</dbReference>
<dbReference type="GO" id="GO:0005634">
    <property type="term" value="C:nucleus"/>
    <property type="evidence" value="ECO:0007669"/>
    <property type="project" value="UniProtKB-SubCell"/>
</dbReference>
<feature type="compositionally biased region" description="Low complexity" evidence="7">
    <location>
        <begin position="965"/>
        <end position="976"/>
    </location>
</feature>
<sequence>MSNHQQNAWNSSYYGNTPPTTTTRVPLPSYPSQQINTQQYQQQQSVQHVQPLQLQQFQQSQVQQQQQQSYASSSRSQSSQSTSQQQQYRGQGQGQLDQQQQGQVDQQPQPQQQRQESQEQTPDEPSEERPPKKKQRISRACDACHGRRQKCQGFQPCANCVKKGIECTYNKPYYRGRARTPPPPPDDGVTRNYARTTDVRGKELRERSWAKRACDTCLDGWHPCSGTMPCERCFSSRQECTYKKRNGRNRYEELPFSGERGPYQRPGQPLPGPDDVPQPVEGPANDEGQAMRDDIARNGGPAQDYMSLNLDRRYGNADTPPLVFLHGAWKKLAQMQRDNPIPADQPWDRSSTPKFCCYPSRWLQQQEHFFRSWNSTFNFLHRHTAQRWLEQVVANFEARRELWYGVGHARAAVAIMTMALGSLFKDSPKTWIRINKQTGKPMKSRNRPPEWEYMWELEYSDALLNTALSLTDAETGDPKLDSVQARLLQDLYLLSTNRFNKAWYTFGNTLQMITGLGLHRCVGKNRGLGRDILNKPDYAKLQCERRTFWTAYIIDKQLSMMFGRPSHFRDDFIDQEIPDAVNDEDMGPTGPVRAHKGDCYVEALVSHAKLNKLIDKLLHEVYSLRDIPDQQRIECALRIGKEVEKWWDELPYLLKNLKPTLLLSIFKRQMMLIRIAHCHAIMLAYRPFITTPYPQSGELKEATDNAIRECHDAARISLSLITNLHRSEGLKQFGTLWYAHQVAYCATAVLIILPHIRERQAACGGRHWRGHQIMDGKLHKLANRGIQMLAEETPPWSPARKWAVILEELKKETTRQTGHVFPDQGQLSAANKNATNEDGTPADGSENEEEAENEVQADGPSPDDQLLEDALRAHWEAENIRVPEQEQADGQQQEETETPGFRTETPGFRKRLWDKWGFTDWADLDAAAFGPIADFAEDPIPTPAPVPTPTPAPSSAPAPAPAPANAPQSSAVFAPV</sequence>
<dbReference type="EMBL" id="JAUTDP010000011">
    <property type="protein sequence ID" value="KAK3392573.1"/>
    <property type="molecule type" value="Genomic_DNA"/>
</dbReference>
<feature type="compositionally biased region" description="Pro residues" evidence="7">
    <location>
        <begin position="940"/>
        <end position="964"/>
    </location>
</feature>
<dbReference type="AlphaFoldDB" id="A0AAE0U692"/>
<dbReference type="GO" id="GO:0006351">
    <property type="term" value="P:DNA-templated transcription"/>
    <property type="evidence" value="ECO:0007669"/>
    <property type="project" value="InterPro"/>
</dbReference>
<dbReference type="Pfam" id="PF04082">
    <property type="entry name" value="Fungal_trans"/>
    <property type="match status" value="1"/>
</dbReference>
<dbReference type="CDD" id="cd00067">
    <property type="entry name" value="GAL4"/>
    <property type="match status" value="1"/>
</dbReference>
<dbReference type="PROSITE" id="PS00463">
    <property type="entry name" value="ZN2_CY6_FUNGAL_1"/>
    <property type="match status" value="1"/>
</dbReference>
<feature type="region of interest" description="Disordered" evidence="7">
    <location>
        <begin position="882"/>
        <end position="906"/>
    </location>
</feature>
<evidence type="ECO:0000256" key="3">
    <source>
        <dbReference type="ARBA" id="ARBA00023015"/>
    </source>
</evidence>
<keyword evidence="6" id="KW-0539">Nucleus</keyword>
<dbReference type="GO" id="GO:0000981">
    <property type="term" value="F:DNA-binding transcription factor activity, RNA polymerase II-specific"/>
    <property type="evidence" value="ECO:0007669"/>
    <property type="project" value="InterPro"/>
</dbReference>
<dbReference type="CDD" id="cd12148">
    <property type="entry name" value="fungal_TF_MHR"/>
    <property type="match status" value="1"/>
</dbReference>
<dbReference type="PANTHER" id="PTHR47540:SF2">
    <property type="entry name" value="ZN(II)2CYS6 TRANSCRIPTION FACTOR (EUROFUNG)"/>
    <property type="match status" value="1"/>
</dbReference>
<dbReference type="InterPro" id="IPR001138">
    <property type="entry name" value="Zn2Cys6_DnaBD"/>
</dbReference>
<feature type="compositionally biased region" description="Polar residues" evidence="7">
    <location>
        <begin position="1"/>
        <end position="15"/>
    </location>
</feature>
<keyword evidence="5" id="KW-0804">Transcription</keyword>
<organism evidence="9 10">
    <name type="scientific">Sordaria brevicollis</name>
    <dbReference type="NCBI Taxonomy" id="83679"/>
    <lineage>
        <taxon>Eukaryota</taxon>
        <taxon>Fungi</taxon>
        <taxon>Dikarya</taxon>
        <taxon>Ascomycota</taxon>
        <taxon>Pezizomycotina</taxon>
        <taxon>Sordariomycetes</taxon>
        <taxon>Sordariomycetidae</taxon>
        <taxon>Sordariales</taxon>
        <taxon>Sordariaceae</taxon>
        <taxon>Sordaria</taxon>
    </lineage>
</organism>
<keyword evidence="4" id="KW-0238">DNA-binding</keyword>
<evidence type="ECO:0000256" key="7">
    <source>
        <dbReference type="SAM" id="MobiDB-lite"/>
    </source>
</evidence>
<feature type="region of interest" description="Disordered" evidence="7">
    <location>
        <begin position="251"/>
        <end position="302"/>
    </location>
</feature>
<dbReference type="SUPFAM" id="SSF57701">
    <property type="entry name" value="Zn2/Cys6 DNA-binding domain"/>
    <property type="match status" value="1"/>
</dbReference>
<feature type="region of interest" description="Disordered" evidence="7">
    <location>
        <begin position="1"/>
        <end position="136"/>
    </location>
</feature>
<evidence type="ECO:0000313" key="9">
    <source>
        <dbReference type="EMBL" id="KAK3392573.1"/>
    </source>
</evidence>
<name>A0AAE0U692_SORBR</name>
<dbReference type="GO" id="GO:0043565">
    <property type="term" value="F:sequence-specific DNA binding"/>
    <property type="evidence" value="ECO:0007669"/>
    <property type="project" value="TreeGrafter"/>
</dbReference>
<evidence type="ECO:0000313" key="10">
    <source>
        <dbReference type="Proteomes" id="UP001281003"/>
    </source>
</evidence>
<feature type="compositionally biased region" description="Low complexity" evidence="7">
    <location>
        <begin position="32"/>
        <end position="120"/>
    </location>
</feature>
<reference evidence="9" key="1">
    <citation type="journal article" date="2023" name="Mol. Phylogenet. Evol.">
        <title>Genome-scale phylogeny and comparative genomics of the fungal order Sordariales.</title>
        <authorList>
            <person name="Hensen N."/>
            <person name="Bonometti L."/>
            <person name="Westerberg I."/>
            <person name="Brannstrom I.O."/>
            <person name="Guillou S."/>
            <person name="Cros-Aarteil S."/>
            <person name="Calhoun S."/>
            <person name="Haridas S."/>
            <person name="Kuo A."/>
            <person name="Mondo S."/>
            <person name="Pangilinan J."/>
            <person name="Riley R."/>
            <person name="LaButti K."/>
            <person name="Andreopoulos B."/>
            <person name="Lipzen A."/>
            <person name="Chen C."/>
            <person name="Yan M."/>
            <person name="Daum C."/>
            <person name="Ng V."/>
            <person name="Clum A."/>
            <person name="Steindorff A."/>
            <person name="Ohm R.A."/>
            <person name="Martin F."/>
            <person name="Silar P."/>
            <person name="Natvig D.O."/>
            <person name="Lalanne C."/>
            <person name="Gautier V."/>
            <person name="Ament-Velasquez S.L."/>
            <person name="Kruys A."/>
            <person name="Hutchinson M.I."/>
            <person name="Powell A.J."/>
            <person name="Barry K."/>
            <person name="Miller A.N."/>
            <person name="Grigoriev I.V."/>
            <person name="Debuchy R."/>
            <person name="Gladieux P."/>
            <person name="Hiltunen Thoren M."/>
            <person name="Johannesson H."/>
        </authorList>
    </citation>
    <scope>NUCLEOTIDE SEQUENCE</scope>
    <source>
        <strain evidence="9">FGSC 1904</strain>
    </source>
</reference>
<feature type="compositionally biased region" description="Acidic residues" evidence="7">
    <location>
        <begin position="845"/>
        <end position="855"/>
    </location>
</feature>
<dbReference type="SMART" id="SM00906">
    <property type="entry name" value="Fungal_trans"/>
    <property type="match status" value="1"/>
</dbReference>
<evidence type="ECO:0000256" key="2">
    <source>
        <dbReference type="ARBA" id="ARBA00022723"/>
    </source>
</evidence>
<feature type="compositionally biased region" description="Polar residues" evidence="7">
    <location>
        <begin position="825"/>
        <end position="838"/>
    </location>
</feature>
<evidence type="ECO:0000256" key="5">
    <source>
        <dbReference type="ARBA" id="ARBA00023163"/>
    </source>
</evidence>
<dbReference type="PANTHER" id="PTHR47540">
    <property type="entry name" value="THIAMINE REPRESSIBLE GENES REGULATORY PROTEIN THI5"/>
    <property type="match status" value="1"/>
</dbReference>
<protein>
    <submittedName>
        <fullName evidence="9">Fungal-specific transcription factor domain-containing protein</fullName>
    </submittedName>
</protein>
<accession>A0AAE0U692</accession>
<keyword evidence="3" id="KW-0805">Transcription regulation</keyword>
<reference evidence="9" key="2">
    <citation type="submission" date="2023-07" db="EMBL/GenBank/DDBJ databases">
        <authorList>
            <consortium name="Lawrence Berkeley National Laboratory"/>
            <person name="Haridas S."/>
            <person name="Hensen N."/>
            <person name="Bonometti L."/>
            <person name="Westerberg I."/>
            <person name="Brannstrom I.O."/>
            <person name="Guillou S."/>
            <person name="Cros-Aarteil S."/>
            <person name="Calhoun S."/>
            <person name="Kuo A."/>
            <person name="Mondo S."/>
            <person name="Pangilinan J."/>
            <person name="Riley R."/>
            <person name="LaButti K."/>
            <person name="Andreopoulos B."/>
            <person name="Lipzen A."/>
            <person name="Chen C."/>
            <person name="Yanf M."/>
            <person name="Daum C."/>
            <person name="Ng V."/>
            <person name="Clum A."/>
            <person name="Steindorff A."/>
            <person name="Ohm R."/>
            <person name="Martin F."/>
            <person name="Silar P."/>
            <person name="Natvig D."/>
            <person name="Lalanne C."/>
            <person name="Gautier V."/>
            <person name="Ament-velasquez S.L."/>
            <person name="Kruys A."/>
            <person name="Hutchinson M.I."/>
            <person name="Powell A.J."/>
            <person name="Barry K."/>
            <person name="Miller A.N."/>
            <person name="Grigoriev I.V."/>
            <person name="Debuchy R."/>
            <person name="Gladieux P."/>
            <person name="Thoren M.H."/>
            <person name="Johannesson H."/>
        </authorList>
    </citation>
    <scope>NUCLEOTIDE SEQUENCE</scope>
    <source>
        <strain evidence="9">FGSC 1904</strain>
    </source>
</reference>
<keyword evidence="2" id="KW-0479">Metal-binding</keyword>
<evidence type="ECO:0000256" key="6">
    <source>
        <dbReference type="ARBA" id="ARBA00023242"/>
    </source>
</evidence>
<proteinExistence type="predicted"/>
<comment type="subcellular location">
    <subcellularLocation>
        <location evidence="1">Nucleus</location>
    </subcellularLocation>
</comment>
<dbReference type="GO" id="GO:0045944">
    <property type="term" value="P:positive regulation of transcription by RNA polymerase II"/>
    <property type="evidence" value="ECO:0007669"/>
    <property type="project" value="TreeGrafter"/>
</dbReference>
<keyword evidence="10" id="KW-1185">Reference proteome</keyword>
<gene>
    <name evidence="9" type="ORF">B0T20DRAFT_59696</name>
</gene>
<feature type="region of interest" description="Disordered" evidence="7">
    <location>
        <begin position="935"/>
        <end position="976"/>
    </location>
</feature>
<dbReference type="InterPro" id="IPR007219">
    <property type="entry name" value="XnlR_reg_dom"/>
</dbReference>